<evidence type="ECO:0000256" key="6">
    <source>
        <dbReference type="ARBA" id="ARBA00022840"/>
    </source>
</evidence>
<dbReference type="GO" id="GO:0005886">
    <property type="term" value="C:plasma membrane"/>
    <property type="evidence" value="ECO:0007669"/>
    <property type="project" value="UniProtKB-SubCell"/>
</dbReference>
<evidence type="ECO:0000256" key="8">
    <source>
        <dbReference type="SAM" id="MobiDB-lite"/>
    </source>
</evidence>
<dbReference type="PROSITE" id="PS50893">
    <property type="entry name" value="ABC_TRANSPORTER_2"/>
    <property type="match status" value="1"/>
</dbReference>
<dbReference type="RefSeq" id="WP_076758624.1">
    <property type="nucleotide sequence ID" value="NZ_FTPL01000003.1"/>
</dbReference>
<evidence type="ECO:0000256" key="7">
    <source>
        <dbReference type="ARBA" id="ARBA00023136"/>
    </source>
</evidence>
<protein>
    <submittedName>
        <fullName evidence="10">Oligopeptide transport system ATP-binding protein/dipeptide transport system ATP-binding protein</fullName>
    </submittedName>
</protein>
<dbReference type="InterPro" id="IPR013563">
    <property type="entry name" value="Oligopep_ABC_C"/>
</dbReference>
<keyword evidence="11" id="KW-1185">Reference proteome</keyword>
<dbReference type="Proteomes" id="UP000187550">
    <property type="component" value="Unassembled WGS sequence"/>
</dbReference>
<dbReference type="InterPro" id="IPR003439">
    <property type="entry name" value="ABC_transporter-like_ATP-bd"/>
</dbReference>
<dbReference type="SMART" id="SM00382">
    <property type="entry name" value="AAA"/>
    <property type="match status" value="1"/>
</dbReference>
<organism evidence="10 11">
    <name type="scientific">Edaphobacillus lindanitolerans</name>
    <dbReference type="NCBI Taxonomy" id="550447"/>
    <lineage>
        <taxon>Bacteria</taxon>
        <taxon>Bacillati</taxon>
        <taxon>Bacillota</taxon>
        <taxon>Bacilli</taxon>
        <taxon>Bacillales</taxon>
        <taxon>Bacillaceae</taxon>
        <taxon>Edaphobacillus</taxon>
    </lineage>
</organism>
<dbReference type="PANTHER" id="PTHR43297">
    <property type="entry name" value="OLIGOPEPTIDE TRANSPORT ATP-BINDING PROTEIN APPD"/>
    <property type="match status" value="1"/>
</dbReference>
<dbReference type="PANTHER" id="PTHR43297:SF2">
    <property type="entry name" value="DIPEPTIDE TRANSPORT ATP-BINDING PROTEIN DPPD"/>
    <property type="match status" value="1"/>
</dbReference>
<feature type="compositionally biased region" description="Basic and acidic residues" evidence="8">
    <location>
        <begin position="328"/>
        <end position="343"/>
    </location>
</feature>
<name>A0A1U7PRG5_9BACI</name>
<comment type="subcellular location">
    <subcellularLocation>
        <location evidence="1">Cell membrane</location>
        <topology evidence="1">Peripheral membrane protein</topology>
    </subcellularLocation>
</comment>
<dbReference type="Pfam" id="PF00005">
    <property type="entry name" value="ABC_tran"/>
    <property type="match status" value="1"/>
</dbReference>
<dbReference type="OrthoDB" id="9802264at2"/>
<dbReference type="SUPFAM" id="SSF52540">
    <property type="entry name" value="P-loop containing nucleoside triphosphate hydrolases"/>
    <property type="match status" value="1"/>
</dbReference>
<dbReference type="EMBL" id="FTPL01000003">
    <property type="protein sequence ID" value="SIT87193.1"/>
    <property type="molecule type" value="Genomic_DNA"/>
</dbReference>
<evidence type="ECO:0000313" key="11">
    <source>
        <dbReference type="Proteomes" id="UP000187550"/>
    </source>
</evidence>
<dbReference type="GO" id="GO:0005524">
    <property type="term" value="F:ATP binding"/>
    <property type="evidence" value="ECO:0007669"/>
    <property type="project" value="UniProtKB-KW"/>
</dbReference>
<dbReference type="InterPro" id="IPR027417">
    <property type="entry name" value="P-loop_NTPase"/>
</dbReference>
<evidence type="ECO:0000313" key="10">
    <source>
        <dbReference type="EMBL" id="SIT87193.1"/>
    </source>
</evidence>
<dbReference type="InterPro" id="IPR003593">
    <property type="entry name" value="AAA+_ATPase"/>
</dbReference>
<keyword evidence="5" id="KW-0547">Nucleotide-binding</keyword>
<evidence type="ECO:0000259" key="9">
    <source>
        <dbReference type="PROSITE" id="PS50893"/>
    </source>
</evidence>
<feature type="region of interest" description="Disordered" evidence="8">
    <location>
        <begin position="328"/>
        <end position="354"/>
    </location>
</feature>
<evidence type="ECO:0000256" key="1">
    <source>
        <dbReference type="ARBA" id="ARBA00004202"/>
    </source>
</evidence>
<dbReference type="STRING" id="550447.SAMN05428946_1998"/>
<dbReference type="GO" id="GO:0015833">
    <property type="term" value="P:peptide transport"/>
    <property type="evidence" value="ECO:0007669"/>
    <property type="project" value="InterPro"/>
</dbReference>
<dbReference type="NCBIfam" id="TIGR01727">
    <property type="entry name" value="oligo_HPY"/>
    <property type="match status" value="1"/>
</dbReference>
<keyword evidence="3" id="KW-0813">Transport</keyword>
<proteinExistence type="inferred from homology"/>
<gene>
    <name evidence="10" type="ORF">SAMN05428946_1998</name>
</gene>
<keyword evidence="4" id="KW-1003">Cell membrane</keyword>
<feature type="domain" description="ABC transporter" evidence="9">
    <location>
        <begin position="6"/>
        <end position="257"/>
    </location>
</feature>
<sequence length="354" mass="38737">MNQNILEVDNLHVSFKTRNGAVPAVRGVSFSLKKGETLAIVGESGSGKSVTAKSIMQLLPKQNTVIPEGTIRYEGKDMLKFSNKEIQSVRGSDISMVFQDPMTSLNPTMKIGKQIMEGLSRHTQLTKKQARQRAKEMLELVGIPNPETRLDAYPHQFSGGMRQRVVIAIALACNPKILIADEPTTALDVTIQAQILRLMRNLQEKMDTGIILITHDLGVVANMADRVAVMYAGEVVEQGTLDEIFYRPQHPYTLGLLRSMPNLDASRAQPLIPIPGSPPDPSALGTGCPFAARCPYTMKVCHDYNPGAVAISESQAVRCWLQDERTPPEHIPAEIKEGRRSTEEAAADAEGVTA</sequence>
<dbReference type="FunFam" id="3.40.50.300:FF:000016">
    <property type="entry name" value="Oligopeptide ABC transporter ATP-binding component"/>
    <property type="match status" value="1"/>
</dbReference>
<reference evidence="11" key="1">
    <citation type="submission" date="2017-01" db="EMBL/GenBank/DDBJ databases">
        <authorList>
            <person name="Varghese N."/>
            <person name="Submissions S."/>
        </authorList>
    </citation>
    <scope>NUCLEOTIDE SEQUENCE [LARGE SCALE GENOMIC DNA]</scope>
    <source>
        <strain evidence="11">MNA4</strain>
    </source>
</reference>
<dbReference type="CDD" id="cd03257">
    <property type="entry name" value="ABC_NikE_OppD_transporters"/>
    <property type="match status" value="1"/>
</dbReference>
<accession>A0A1U7PRG5</accession>
<keyword evidence="6 10" id="KW-0067">ATP-binding</keyword>
<dbReference type="InterPro" id="IPR050388">
    <property type="entry name" value="ABC_Ni/Peptide_Import"/>
</dbReference>
<dbReference type="Gene3D" id="3.40.50.300">
    <property type="entry name" value="P-loop containing nucleotide triphosphate hydrolases"/>
    <property type="match status" value="1"/>
</dbReference>
<keyword evidence="7" id="KW-0472">Membrane</keyword>
<dbReference type="GO" id="GO:0016887">
    <property type="term" value="F:ATP hydrolysis activity"/>
    <property type="evidence" value="ECO:0007669"/>
    <property type="project" value="InterPro"/>
</dbReference>
<evidence type="ECO:0000256" key="2">
    <source>
        <dbReference type="ARBA" id="ARBA00005417"/>
    </source>
</evidence>
<evidence type="ECO:0000256" key="3">
    <source>
        <dbReference type="ARBA" id="ARBA00022448"/>
    </source>
</evidence>
<dbReference type="PROSITE" id="PS00211">
    <property type="entry name" value="ABC_TRANSPORTER_1"/>
    <property type="match status" value="1"/>
</dbReference>
<evidence type="ECO:0000256" key="4">
    <source>
        <dbReference type="ARBA" id="ARBA00022475"/>
    </source>
</evidence>
<comment type="similarity">
    <text evidence="2">Belongs to the ABC transporter superfamily.</text>
</comment>
<dbReference type="InterPro" id="IPR017871">
    <property type="entry name" value="ABC_transporter-like_CS"/>
</dbReference>
<evidence type="ECO:0000256" key="5">
    <source>
        <dbReference type="ARBA" id="ARBA00022741"/>
    </source>
</evidence>
<dbReference type="AlphaFoldDB" id="A0A1U7PRG5"/>
<dbReference type="Pfam" id="PF08352">
    <property type="entry name" value="oligo_HPY"/>
    <property type="match status" value="1"/>
</dbReference>